<protein>
    <submittedName>
        <fullName evidence="2">Uncharacterized protein</fullName>
    </submittedName>
</protein>
<organism evidence="2 3">
    <name type="scientific">Lasius platythorax</name>
    <dbReference type="NCBI Taxonomy" id="488582"/>
    <lineage>
        <taxon>Eukaryota</taxon>
        <taxon>Metazoa</taxon>
        <taxon>Ecdysozoa</taxon>
        <taxon>Arthropoda</taxon>
        <taxon>Hexapoda</taxon>
        <taxon>Insecta</taxon>
        <taxon>Pterygota</taxon>
        <taxon>Neoptera</taxon>
        <taxon>Endopterygota</taxon>
        <taxon>Hymenoptera</taxon>
        <taxon>Apocrita</taxon>
        <taxon>Aculeata</taxon>
        <taxon>Formicoidea</taxon>
        <taxon>Formicidae</taxon>
        <taxon>Formicinae</taxon>
        <taxon>Lasius</taxon>
        <taxon>Lasius</taxon>
    </lineage>
</organism>
<name>A0AAV2ND23_9HYME</name>
<feature type="compositionally biased region" description="Basic and acidic residues" evidence="1">
    <location>
        <begin position="1"/>
        <end position="15"/>
    </location>
</feature>
<gene>
    <name evidence="2" type="ORF">LPLAT_LOCUS3766</name>
</gene>
<evidence type="ECO:0000313" key="2">
    <source>
        <dbReference type="EMBL" id="CAL1677810.1"/>
    </source>
</evidence>
<sequence length="90" mass="10273">MDVGRIRRGEEKGFEIDEACLPPDPTSFPSPTIRRHPHPPTLDTSFFADCHQIDEKISRRVLLVVNLSQRRTGHRLNDVSNTAVFYVSDL</sequence>
<dbReference type="Proteomes" id="UP001497644">
    <property type="component" value="Chromosome 13"/>
</dbReference>
<evidence type="ECO:0000256" key="1">
    <source>
        <dbReference type="SAM" id="MobiDB-lite"/>
    </source>
</evidence>
<accession>A0AAV2ND23</accession>
<proteinExistence type="predicted"/>
<feature type="region of interest" description="Disordered" evidence="1">
    <location>
        <begin position="1"/>
        <end position="39"/>
    </location>
</feature>
<dbReference type="AlphaFoldDB" id="A0AAV2ND23"/>
<keyword evidence="3" id="KW-1185">Reference proteome</keyword>
<reference evidence="2" key="1">
    <citation type="submission" date="2024-04" db="EMBL/GenBank/DDBJ databases">
        <authorList>
            <consortium name="Molecular Ecology Group"/>
        </authorList>
    </citation>
    <scope>NUCLEOTIDE SEQUENCE</scope>
</reference>
<evidence type="ECO:0000313" key="3">
    <source>
        <dbReference type="Proteomes" id="UP001497644"/>
    </source>
</evidence>
<dbReference type="EMBL" id="OZ034836">
    <property type="protein sequence ID" value="CAL1677810.1"/>
    <property type="molecule type" value="Genomic_DNA"/>
</dbReference>